<evidence type="ECO:0000313" key="1">
    <source>
        <dbReference type="EMBL" id="QCE10710.1"/>
    </source>
</evidence>
<reference evidence="1 2" key="1">
    <citation type="submission" date="2019-04" db="EMBL/GenBank/DDBJ databases">
        <title>An improved genome assembly and genetic linkage map for asparagus bean, Vigna unguiculata ssp. sesquipedialis.</title>
        <authorList>
            <person name="Xia Q."/>
            <person name="Zhang R."/>
            <person name="Dong Y."/>
        </authorList>
    </citation>
    <scope>NUCLEOTIDE SEQUENCE [LARGE SCALE GENOMIC DNA]</scope>
    <source>
        <tissue evidence="1">Leaf</tissue>
    </source>
</reference>
<proteinExistence type="predicted"/>
<name>A0A4D6NA04_VIGUN</name>
<gene>
    <name evidence="1" type="ORF">DEO72_LG10g1941</name>
</gene>
<dbReference type="AlphaFoldDB" id="A0A4D6NA04"/>
<accession>A0A4D6NA04</accession>
<keyword evidence="2" id="KW-1185">Reference proteome</keyword>
<protein>
    <submittedName>
        <fullName evidence="1">Uncharacterized protein</fullName>
    </submittedName>
</protein>
<dbReference type="EMBL" id="CP039354">
    <property type="protein sequence ID" value="QCE10710.1"/>
    <property type="molecule type" value="Genomic_DNA"/>
</dbReference>
<sequence length="74" mass="7282">MAAAAGEGGVRRKLQRLGVADEIGVFRHEGGDGKWLVQVLRRGGSAVSGELTVEGAVVVGKVGGGGCVEGGHGG</sequence>
<evidence type="ECO:0000313" key="2">
    <source>
        <dbReference type="Proteomes" id="UP000501690"/>
    </source>
</evidence>
<dbReference type="Proteomes" id="UP000501690">
    <property type="component" value="Linkage Group LG10"/>
</dbReference>
<organism evidence="1 2">
    <name type="scientific">Vigna unguiculata</name>
    <name type="common">Cowpea</name>
    <dbReference type="NCBI Taxonomy" id="3917"/>
    <lineage>
        <taxon>Eukaryota</taxon>
        <taxon>Viridiplantae</taxon>
        <taxon>Streptophyta</taxon>
        <taxon>Embryophyta</taxon>
        <taxon>Tracheophyta</taxon>
        <taxon>Spermatophyta</taxon>
        <taxon>Magnoliopsida</taxon>
        <taxon>eudicotyledons</taxon>
        <taxon>Gunneridae</taxon>
        <taxon>Pentapetalae</taxon>
        <taxon>rosids</taxon>
        <taxon>fabids</taxon>
        <taxon>Fabales</taxon>
        <taxon>Fabaceae</taxon>
        <taxon>Papilionoideae</taxon>
        <taxon>50 kb inversion clade</taxon>
        <taxon>NPAAA clade</taxon>
        <taxon>indigoferoid/millettioid clade</taxon>
        <taxon>Phaseoleae</taxon>
        <taxon>Vigna</taxon>
    </lineage>
</organism>